<dbReference type="Proteomes" id="UP000094622">
    <property type="component" value="Unassembled WGS sequence"/>
</dbReference>
<dbReference type="AlphaFoldDB" id="A0A1E3H5G1"/>
<protein>
    <submittedName>
        <fullName evidence="1">Uncharacterized protein</fullName>
    </submittedName>
</protein>
<proteinExistence type="predicted"/>
<reference evidence="1 2" key="1">
    <citation type="submission" date="2016-07" db="EMBL/GenBank/DDBJ databases">
        <title>Draft Genome Sequence of Methylobrevis pamukkalensis PK2.</title>
        <authorList>
            <person name="Vasilenko O.V."/>
            <person name="Doronina N.V."/>
            <person name="Shmareva M.N."/>
            <person name="Tarlachkov S.V."/>
            <person name="Mustakhimov I."/>
            <person name="Trotsenko Y.A."/>
        </authorList>
    </citation>
    <scope>NUCLEOTIDE SEQUENCE [LARGE SCALE GENOMIC DNA]</scope>
    <source>
        <strain evidence="1 2">PK2</strain>
    </source>
</reference>
<sequence>MTATFEAAPRRHVPVLLNEVIAALGPIEGGTFVDAPSAPAAIPVRFSRRAPAR</sequence>
<evidence type="ECO:0000313" key="1">
    <source>
        <dbReference type="EMBL" id="ODN71568.1"/>
    </source>
</evidence>
<name>A0A1E3H5G1_9HYPH</name>
<dbReference type="EMBL" id="MCRJ01000018">
    <property type="protein sequence ID" value="ODN71568.1"/>
    <property type="molecule type" value="Genomic_DNA"/>
</dbReference>
<comment type="caution">
    <text evidence="1">The sequence shown here is derived from an EMBL/GenBank/DDBJ whole genome shotgun (WGS) entry which is preliminary data.</text>
</comment>
<gene>
    <name evidence="1" type="ORF">A6302_01081</name>
</gene>
<organism evidence="1 2">
    <name type="scientific">Methylobrevis pamukkalensis</name>
    <dbReference type="NCBI Taxonomy" id="1439726"/>
    <lineage>
        <taxon>Bacteria</taxon>
        <taxon>Pseudomonadati</taxon>
        <taxon>Pseudomonadota</taxon>
        <taxon>Alphaproteobacteria</taxon>
        <taxon>Hyphomicrobiales</taxon>
        <taxon>Pleomorphomonadaceae</taxon>
        <taxon>Methylobrevis</taxon>
    </lineage>
</organism>
<keyword evidence="2" id="KW-1185">Reference proteome</keyword>
<evidence type="ECO:0000313" key="2">
    <source>
        <dbReference type="Proteomes" id="UP000094622"/>
    </source>
</evidence>
<accession>A0A1E3H5G1</accession>